<dbReference type="Proteomes" id="UP000192247">
    <property type="component" value="Unassembled WGS sequence"/>
</dbReference>
<evidence type="ECO:0000313" key="9">
    <source>
        <dbReference type="EMBL" id="OQR76291.1"/>
    </source>
</evidence>
<dbReference type="PANTHER" id="PTHR10342">
    <property type="entry name" value="ARYLSULFATASE"/>
    <property type="match status" value="1"/>
</dbReference>
<dbReference type="PROSITE" id="PS00523">
    <property type="entry name" value="SULFATASE_1"/>
    <property type="match status" value="1"/>
</dbReference>
<evidence type="ECO:0000313" key="10">
    <source>
        <dbReference type="Proteomes" id="UP000192247"/>
    </source>
</evidence>
<keyword evidence="5" id="KW-0106">Calcium</keyword>
<accession>A0A1V9XS62</accession>
<comment type="caution">
    <text evidence="9">The sequence shown here is derived from an EMBL/GenBank/DDBJ whole genome shotgun (WGS) entry which is preliminary data.</text>
</comment>
<keyword evidence="10" id="KW-1185">Reference proteome</keyword>
<keyword evidence="6" id="KW-0325">Glycoprotein</keyword>
<evidence type="ECO:0000256" key="2">
    <source>
        <dbReference type="ARBA" id="ARBA00008779"/>
    </source>
</evidence>
<reference evidence="9 10" key="1">
    <citation type="journal article" date="2017" name="Gigascience">
        <title>Draft genome of the honey bee ectoparasitic mite, Tropilaelaps mercedesae, is shaped by the parasitic life history.</title>
        <authorList>
            <person name="Dong X."/>
            <person name="Armstrong S.D."/>
            <person name="Xia D."/>
            <person name="Makepeace B.L."/>
            <person name="Darby A.C."/>
            <person name="Kadowaki T."/>
        </authorList>
    </citation>
    <scope>NUCLEOTIDE SEQUENCE [LARGE SCALE GENOMIC DNA]</scope>
    <source>
        <strain evidence="9">Wuxi-XJTLU</strain>
    </source>
</reference>
<dbReference type="InterPro" id="IPR000917">
    <property type="entry name" value="Sulfatase_N"/>
</dbReference>
<dbReference type="PROSITE" id="PS00149">
    <property type="entry name" value="SULFATASE_2"/>
    <property type="match status" value="1"/>
</dbReference>
<gene>
    <name evidence="9" type="ORF">BIW11_03107</name>
</gene>
<feature type="chain" id="PRO_5013275005" evidence="7">
    <location>
        <begin position="34"/>
        <end position="238"/>
    </location>
</feature>
<sequence>MLVNKSDKPIMAKSYYRVVRLLMLAFAAQLGQGSDPVTDPLRGVLPVKKQSPRNPLRPHIILIVLDDLGWDDVSLHGSPQIDTPNIDRLAKEGVLLENYYTQPLCTPSRGALMTGMYPAHLGLQHDVIKGPEPWGLPTKFKIMPQYLNEAGYESHIVGKWHLGHSRSELLPTRRGFKTHFGCRLGRTDYFDHWSTGKNFAGLDLWSNESPEKGYYGIYGTDLFTNRAIGILEVKVYWP</sequence>
<dbReference type="InParanoid" id="A0A1V9XS62"/>
<dbReference type="STRING" id="418985.A0A1V9XS62"/>
<evidence type="ECO:0000256" key="6">
    <source>
        <dbReference type="ARBA" id="ARBA00023180"/>
    </source>
</evidence>
<proteinExistence type="inferred from homology"/>
<dbReference type="SUPFAM" id="SSF53649">
    <property type="entry name" value="Alkaline phosphatase-like"/>
    <property type="match status" value="1"/>
</dbReference>
<dbReference type="InterPro" id="IPR047115">
    <property type="entry name" value="ARSB"/>
</dbReference>
<dbReference type="AlphaFoldDB" id="A0A1V9XS62"/>
<organism evidence="9 10">
    <name type="scientific">Tropilaelaps mercedesae</name>
    <dbReference type="NCBI Taxonomy" id="418985"/>
    <lineage>
        <taxon>Eukaryota</taxon>
        <taxon>Metazoa</taxon>
        <taxon>Ecdysozoa</taxon>
        <taxon>Arthropoda</taxon>
        <taxon>Chelicerata</taxon>
        <taxon>Arachnida</taxon>
        <taxon>Acari</taxon>
        <taxon>Parasitiformes</taxon>
        <taxon>Mesostigmata</taxon>
        <taxon>Gamasina</taxon>
        <taxon>Dermanyssoidea</taxon>
        <taxon>Laelapidae</taxon>
        <taxon>Tropilaelaps</taxon>
    </lineage>
</organism>
<comment type="similarity">
    <text evidence="2">Belongs to the sulfatase family.</text>
</comment>
<protein>
    <submittedName>
        <fullName evidence="9">Arylsulfatase B-like</fullName>
    </submittedName>
</protein>
<evidence type="ECO:0000256" key="5">
    <source>
        <dbReference type="ARBA" id="ARBA00022837"/>
    </source>
</evidence>
<dbReference type="Gene3D" id="3.40.720.10">
    <property type="entry name" value="Alkaline Phosphatase, subunit A"/>
    <property type="match status" value="1"/>
</dbReference>
<dbReference type="EMBL" id="MNPL01005023">
    <property type="protein sequence ID" value="OQR76291.1"/>
    <property type="molecule type" value="Genomic_DNA"/>
</dbReference>
<dbReference type="GO" id="GO:0008484">
    <property type="term" value="F:sulfuric ester hydrolase activity"/>
    <property type="evidence" value="ECO:0007669"/>
    <property type="project" value="InterPro"/>
</dbReference>
<keyword evidence="4" id="KW-0378">Hydrolase</keyword>
<evidence type="ECO:0000256" key="7">
    <source>
        <dbReference type="SAM" id="SignalP"/>
    </source>
</evidence>
<keyword evidence="7" id="KW-0732">Signal</keyword>
<feature type="signal peptide" evidence="7">
    <location>
        <begin position="1"/>
        <end position="33"/>
    </location>
</feature>
<evidence type="ECO:0000256" key="4">
    <source>
        <dbReference type="ARBA" id="ARBA00022801"/>
    </source>
</evidence>
<dbReference type="Pfam" id="PF00884">
    <property type="entry name" value="Sulfatase"/>
    <property type="match status" value="1"/>
</dbReference>
<evidence type="ECO:0000256" key="3">
    <source>
        <dbReference type="ARBA" id="ARBA00022723"/>
    </source>
</evidence>
<name>A0A1V9XS62_9ACAR</name>
<keyword evidence="3" id="KW-0479">Metal-binding</keyword>
<dbReference type="OrthoDB" id="103349at2759"/>
<dbReference type="PANTHER" id="PTHR10342:SF273">
    <property type="entry name" value="RE14504P"/>
    <property type="match status" value="1"/>
</dbReference>
<evidence type="ECO:0000256" key="1">
    <source>
        <dbReference type="ARBA" id="ARBA00001913"/>
    </source>
</evidence>
<dbReference type="GO" id="GO:0046872">
    <property type="term" value="F:metal ion binding"/>
    <property type="evidence" value="ECO:0007669"/>
    <property type="project" value="UniProtKB-KW"/>
</dbReference>
<feature type="domain" description="Sulfatase N-terminal" evidence="8">
    <location>
        <begin position="58"/>
        <end position="216"/>
    </location>
</feature>
<evidence type="ECO:0000259" key="8">
    <source>
        <dbReference type="Pfam" id="PF00884"/>
    </source>
</evidence>
<dbReference type="InterPro" id="IPR024607">
    <property type="entry name" value="Sulfatase_CS"/>
</dbReference>
<dbReference type="InterPro" id="IPR017850">
    <property type="entry name" value="Alkaline_phosphatase_core_sf"/>
</dbReference>
<comment type="cofactor">
    <cofactor evidence="1">
        <name>Ca(2+)</name>
        <dbReference type="ChEBI" id="CHEBI:29108"/>
    </cofactor>
</comment>